<feature type="region of interest" description="Disordered" evidence="6">
    <location>
        <begin position="110"/>
        <end position="135"/>
    </location>
</feature>
<dbReference type="InterPro" id="IPR001005">
    <property type="entry name" value="SANT/Myb"/>
</dbReference>
<evidence type="ECO:0000256" key="5">
    <source>
        <dbReference type="ARBA" id="ARBA00023242"/>
    </source>
</evidence>
<dbReference type="InterPro" id="IPR006447">
    <property type="entry name" value="Myb_dom_plants"/>
</dbReference>
<gene>
    <name evidence="8" type="ORF">DH2020_045544</name>
</gene>
<dbReference type="Proteomes" id="UP001318860">
    <property type="component" value="Unassembled WGS sequence"/>
</dbReference>
<organism evidence="8 9">
    <name type="scientific">Rehmannia glutinosa</name>
    <name type="common">Chinese foxglove</name>
    <dbReference type="NCBI Taxonomy" id="99300"/>
    <lineage>
        <taxon>Eukaryota</taxon>
        <taxon>Viridiplantae</taxon>
        <taxon>Streptophyta</taxon>
        <taxon>Embryophyta</taxon>
        <taxon>Tracheophyta</taxon>
        <taxon>Spermatophyta</taxon>
        <taxon>Magnoliopsida</taxon>
        <taxon>eudicotyledons</taxon>
        <taxon>Gunneridae</taxon>
        <taxon>Pentapetalae</taxon>
        <taxon>asterids</taxon>
        <taxon>lamiids</taxon>
        <taxon>Lamiales</taxon>
        <taxon>Orobanchaceae</taxon>
        <taxon>Rehmannieae</taxon>
        <taxon>Rehmannia</taxon>
    </lineage>
</organism>
<dbReference type="Gene3D" id="1.10.10.60">
    <property type="entry name" value="Homeodomain-like"/>
    <property type="match status" value="1"/>
</dbReference>
<dbReference type="Pfam" id="PF00249">
    <property type="entry name" value="Myb_DNA-binding"/>
    <property type="match status" value="1"/>
</dbReference>
<evidence type="ECO:0000313" key="9">
    <source>
        <dbReference type="Proteomes" id="UP001318860"/>
    </source>
</evidence>
<dbReference type="PANTHER" id="PTHR31312:SF1">
    <property type="entry name" value="TRANSCRIPTION ACTIVATOR GLK1"/>
    <property type="match status" value="1"/>
</dbReference>
<name>A0ABR0UDV1_REHGL</name>
<feature type="compositionally biased region" description="Basic residues" evidence="6">
    <location>
        <begin position="123"/>
        <end position="134"/>
    </location>
</feature>
<keyword evidence="2" id="KW-0805">Transcription regulation</keyword>
<evidence type="ECO:0000259" key="7">
    <source>
        <dbReference type="PROSITE" id="PS51294"/>
    </source>
</evidence>
<evidence type="ECO:0000256" key="6">
    <source>
        <dbReference type="SAM" id="MobiDB-lite"/>
    </source>
</evidence>
<sequence length="366" mass="40533">MLAVSPLRNERENQIQSFSMEENNEFPEFTTGNLLDAIDFDDFCVGISNGDVLPDLEMESEIMAEFSVTAGEEPEMNRENDSGKNEKAATVSISALDLGSGEETVSKREKPIAVNKIADKGRKSSKNPPGKKKVKVDWTPELHRRFVEAVEKLGVEKAVPSRILELMGIDCLTRHNIASHLQKYRSHRKHLLAREAEAASWNQRRQVYGTPAKREVNPWIAPTVGFPPMPPFRPLHVWGHPSVDQSLTRTWPAYVAPPPPAWPHHLPPLPPADPSFWHSHGSYRFPTAPVCGIPTPVPGLCVVAGQTMPRPPSDVHPSKESIDAAIGDVLRKPWLPLPIGLKPPSVDTVMVELKHHGISKVPPTCD</sequence>
<evidence type="ECO:0000256" key="4">
    <source>
        <dbReference type="ARBA" id="ARBA00023163"/>
    </source>
</evidence>
<dbReference type="PANTHER" id="PTHR31312">
    <property type="entry name" value="TRANSCRIPTION ACTIVATOR GLK1"/>
    <property type="match status" value="1"/>
</dbReference>
<evidence type="ECO:0000256" key="3">
    <source>
        <dbReference type="ARBA" id="ARBA00023125"/>
    </source>
</evidence>
<evidence type="ECO:0000256" key="1">
    <source>
        <dbReference type="ARBA" id="ARBA00004123"/>
    </source>
</evidence>
<proteinExistence type="predicted"/>
<comment type="caution">
    <text evidence="8">The sequence shown here is derived from an EMBL/GenBank/DDBJ whole genome shotgun (WGS) entry which is preliminary data.</text>
</comment>
<keyword evidence="9" id="KW-1185">Reference proteome</keyword>
<dbReference type="SUPFAM" id="SSF46689">
    <property type="entry name" value="Homeodomain-like"/>
    <property type="match status" value="1"/>
</dbReference>
<evidence type="ECO:0000256" key="2">
    <source>
        <dbReference type="ARBA" id="ARBA00023015"/>
    </source>
</evidence>
<keyword evidence="4" id="KW-0804">Transcription</keyword>
<dbReference type="NCBIfam" id="TIGR01557">
    <property type="entry name" value="myb_SHAQKYF"/>
    <property type="match status" value="1"/>
</dbReference>
<comment type="subcellular location">
    <subcellularLocation>
        <location evidence="1">Nucleus</location>
    </subcellularLocation>
</comment>
<keyword evidence="3" id="KW-0238">DNA-binding</keyword>
<dbReference type="EMBL" id="JABTTQ020003029">
    <property type="protein sequence ID" value="KAK6120710.1"/>
    <property type="molecule type" value="Genomic_DNA"/>
</dbReference>
<protein>
    <recommendedName>
        <fullName evidence="7">HTH myb-type domain-containing protein</fullName>
    </recommendedName>
</protein>
<feature type="compositionally biased region" description="Basic and acidic residues" evidence="6">
    <location>
        <begin position="110"/>
        <end position="122"/>
    </location>
</feature>
<accession>A0ABR0UDV1</accession>
<dbReference type="InterPro" id="IPR044825">
    <property type="entry name" value="GLK1/2-like"/>
</dbReference>
<dbReference type="PROSITE" id="PS51294">
    <property type="entry name" value="HTH_MYB"/>
    <property type="match status" value="1"/>
</dbReference>
<dbReference type="InterPro" id="IPR017930">
    <property type="entry name" value="Myb_dom"/>
</dbReference>
<feature type="domain" description="HTH myb-type" evidence="7">
    <location>
        <begin position="130"/>
        <end position="189"/>
    </location>
</feature>
<dbReference type="InterPro" id="IPR009057">
    <property type="entry name" value="Homeodomain-like_sf"/>
</dbReference>
<keyword evidence="5" id="KW-0539">Nucleus</keyword>
<evidence type="ECO:0000313" key="8">
    <source>
        <dbReference type="EMBL" id="KAK6120710.1"/>
    </source>
</evidence>
<reference evidence="8 9" key="1">
    <citation type="journal article" date="2021" name="Comput. Struct. Biotechnol. J.">
        <title>De novo genome assembly of the potent medicinal plant Rehmannia glutinosa using nanopore technology.</title>
        <authorList>
            <person name="Ma L."/>
            <person name="Dong C."/>
            <person name="Song C."/>
            <person name="Wang X."/>
            <person name="Zheng X."/>
            <person name="Niu Y."/>
            <person name="Chen S."/>
            <person name="Feng W."/>
        </authorList>
    </citation>
    <scope>NUCLEOTIDE SEQUENCE [LARGE SCALE GENOMIC DNA]</scope>
    <source>
        <strain evidence="8">DH-2019</strain>
    </source>
</reference>